<evidence type="ECO:0000259" key="10">
    <source>
        <dbReference type="PROSITE" id="PS50867"/>
    </source>
</evidence>
<dbReference type="PANTHER" id="PTHR46024:SF1">
    <property type="entry name" value="HISTONE-LYSINE N-METHYLTRANSFERASE EGGLESS"/>
    <property type="match status" value="1"/>
</dbReference>
<dbReference type="PROSITE" id="PS50867">
    <property type="entry name" value="PRE_SET"/>
    <property type="match status" value="1"/>
</dbReference>
<feature type="region of interest" description="Disordered" evidence="8">
    <location>
        <begin position="754"/>
        <end position="812"/>
    </location>
</feature>
<evidence type="ECO:0000256" key="1">
    <source>
        <dbReference type="ARBA" id="ARBA00004123"/>
    </source>
</evidence>
<evidence type="ECO:0000256" key="8">
    <source>
        <dbReference type="SAM" id="MobiDB-lite"/>
    </source>
</evidence>
<comment type="subcellular location">
    <subcellularLocation>
        <location evidence="2">Chromosome</location>
    </subcellularLocation>
    <subcellularLocation>
        <location evidence="1">Nucleus</location>
    </subcellularLocation>
</comment>
<dbReference type="Pfam" id="PF05033">
    <property type="entry name" value="Pre-SET"/>
    <property type="match status" value="1"/>
</dbReference>
<dbReference type="InterPro" id="IPR036890">
    <property type="entry name" value="HATPase_C_sf"/>
</dbReference>
<dbReference type="PROSITE" id="PS50280">
    <property type="entry name" value="SET"/>
    <property type="match status" value="1"/>
</dbReference>
<sequence>MKAAADHFKKQRDSGVIPVHSLCAQNIKELEELKATLEAKCENSRRITLLSPERMANARLSLVHQEVLHEVIMDGREMREQIQDEIVLLAEKTREINEIEKVFKKVFEENSMIDLRSYLCPIPGEYCLARRAALDTAGMELARLVEQINVLCWKVKFCVDGFQAHVQLHDIAIVRCGITDPHVASSQYIGLRVACLIKEPGKIDRWDTGTVGCRPNLIHNGRFLVFMDDGRDIYMNVPSHDSGDMTAAKSIPYGTDDDKMMMRRLCLMKALPMALQSYPEKSDTWSIDRPGVVNVLRDHARVPFLRKFLRKYPDWPLIPMKKRGNGDHVKQLKVVDVDCALCTVRYIPDANVDGRDCFQFPCHQHIHRDEVVYRGSTRFENIMIGQNEHSNVSRRARDKFRNHFDTAEPFLSEPVFSQPRYVDPAQSGRMRQVQEPTQAQFSRGQIEGRYRKQALIIKTRVPATPAPPSLKPHKKCKKDCLRDLDCDPYDSRFHQCSPLHIPSVCGWTRTKICQRIVSSKRPKEKIVETGSRITIDCFTFDDEIETDVYVTVQKKFVCNDDYAHGIERMPIPAVNSVDDEPPPELIYTNQRFPYDQTVDVNSINRGFCSGCSCEGDCSDATKCECQMLSAAEYERLPKGLKIPEMKGDKVYPYENRIIAGKYMGGIFECNDQCACNRSSCFNRVIQHPIKYPIQLFKTAESGWGVRTLADIPEGAFICTYAGALLTDEIADRLKNEDQYFADLDLRDTVEREKMFEDNETDEGLGGDFESDEDYENNSETSGDTFVATRNNGKRSKRPRTDDYREESVVPRETRRRNDEENFFKWDEYFGDNALFVVDAKNRGNIGRFLNHSCEPNVYVQHVMYDTHDLRLPHLAFFSNENIKAGAELCWNYSYEIDETKERIMCKCELLISMGEYNLVLLRLLQVNLFEKPRNTLENRQLNMFYYDRIHISAELGCEKMSEKQVMYSRNVTYPPGLLKIFDEILVNAADNKARDPKTMNEIRVDIDSPFGAAYCIALTLLDHTLHRGAAGKASSCRPRGHRFDLHAGFTKQKNDTISIWNNGRGLPVELHPTEKIYVPTLVFGSLFTSSNYDDQEVKIVGGRNGYGAKLCNIFSKEFTVETRDSQRKLHFRQRWHENMQKFDEPEVNPEVTKLADFTKRWIL</sequence>
<dbReference type="AlphaFoldDB" id="A0A8S1GSL6"/>
<evidence type="ECO:0000256" key="3">
    <source>
        <dbReference type="ARBA" id="ARBA00022454"/>
    </source>
</evidence>
<evidence type="ECO:0000259" key="9">
    <source>
        <dbReference type="PROSITE" id="PS50280"/>
    </source>
</evidence>
<feature type="domain" description="SET" evidence="9">
    <location>
        <begin position="691"/>
        <end position="893"/>
    </location>
</feature>
<proteinExistence type="predicted"/>
<accession>A0A8S1GSL6</accession>
<keyword evidence="4" id="KW-0489">Methyltransferase</keyword>
<dbReference type="PANTHER" id="PTHR46024">
    <property type="entry name" value="HISTONE-LYSINE N-METHYLTRANSFERASE EGGLESS"/>
    <property type="match status" value="1"/>
</dbReference>
<dbReference type="GO" id="GO:0032259">
    <property type="term" value="P:methylation"/>
    <property type="evidence" value="ECO:0007669"/>
    <property type="project" value="UniProtKB-KW"/>
</dbReference>
<dbReference type="GO" id="GO:0005694">
    <property type="term" value="C:chromosome"/>
    <property type="evidence" value="ECO:0007669"/>
    <property type="project" value="UniProtKB-SubCell"/>
</dbReference>
<dbReference type="GO" id="GO:0008270">
    <property type="term" value="F:zinc ion binding"/>
    <property type="evidence" value="ECO:0007669"/>
    <property type="project" value="InterPro"/>
</dbReference>
<evidence type="ECO:0000256" key="7">
    <source>
        <dbReference type="SAM" id="Coils"/>
    </source>
</evidence>
<dbReference type="GO" id="GO:0046974">
    <property type="term" value="F:histone H3K9 methyltransferase activity"/>
    <property type="evidence" value="ECO:0007669"/>
    <property type="project" value="TreeGrafter"/>
</dbReference>
<keyword evidence="5" id="KW-0949">S-adenosyl-L-methionine</keyword>
<dbReference type="GO" id="GO:0070828">
    <property type="term" value="P:heterochromatin organization"/>
    <property type="evidence" value="ECO:0007669"/>
    <property type="project" value="TreeGrafter"/>
</dbReference>
<feature type="compositionally biased region" description="Acidic residues" evidence="8">
    <location>
        <begin position="757"/>
        <end position="776"/>
    </location>
</feature>
<feature type="coiled-coil region" evidence="7">
    <location>
        <begin position="20"/>
        <end position="47"/>
    </location>
</feature>
<feature type="domain" description="Pre-SET" evidence="10">
    <location>
        <begin position="609"/>
        <end position="688"/>
    </location>
</feature>
<dbReference type="GO" id="GO:0005634">
    <property type="term" value="C:nucleus"/>
    <property type="evidence" value="ECO:0007669"/>
    <property type="project" value="UniProtKB-SubCell"/>
</dbReference>
<dbReference type="InterPro" id="IPR007728">
    <property type="entry name" value="Pre-SET_dom"/>
</dbReference>
<dbReference type="Gene3D" id="3.30.565.10">
    <property type="entry name" value="Histidine kinase-like ATPase, C-terminal domain"/>
    <property type="match status" value="2"/>
</dbReference>
<feature type="compositionally biased region" description="Basic and acidic residues" evidence="8">
    <location>
        <begin position="798"/>
        <end position="812"/>
    </location>
</feature>
<dbReference type="InterPro" id="IPR051516">
    <property type="entry name" value="SETDB_methyltransferase"/>
</dbReference>
<protein>
    <recommendedName>
        <fullName evidence="13">SET domain-containing protein</fullName>
    </recommendedName>
</protein>
<keyword evidence="3" id="KW-0158">Chromosome</keyword>
<dbReference type="InterPro" id="IPR046341">
    <property type="entry name" value="SET_dom_sf"/>
</dbReference>
<keyword evidence="6" id="KW-0539">Nucleus</keyword>
<keyword evidence="4" id="KW-0808">Transferase</keyword>
<dbReference type="SUPFAM" id="SSF55874">
    <property type="entry name" value="ATPase domain of HSP90 chaperone/DNA topoisomerase II/histidine kinase"/>
    <property type="match status" value="1"/>
</dbReference>
<gene>
    <name evidence="11" type="ORF">CAUJ_LOCUS1677</name>
</gene>
<dbReference type="SUPFAM" id="SSF82199">
    <property type="entry name" value="SET domain"/>
    <property type="match status" value="1"/>
</dbReference>
<feature type="compositionally biased region" description="Polar residues" evidence="8">
    <location>
        <begin position="777"/>
        <end position="790"/>
    </location>
</feature>
<dbReference type="Proteomes" id="UP000835052">
    <property type="component" value="Unassembled WGS sequence"/>
</dbReference>
<evidence type="ECO:0000256" key="2">
    <source>
        <dbReference type="ARBA" id="ARBA00004286"/>
    </source>
</evidence>
<dbReference type="OrthoDB" id="5792673at2759"/>
<dbReference type="GO" id="GO:0010629">
    <property type="term" value="P:negative regulation of gene expression"/>
    <property type="evidence" value="ECO:0007669"/>
    <property type="project" value="TreeGrafter"/>
</dbReference>
<evidence type="ECO:0000256" key="6">
    <source>
        <dbReference type="ARBA" id="ARBA00023242"/>
    </source>
</evidence>
<keyword evidence="12" id="KW-1185">Reference proteome</keyword>
<name>A0A8S1GSL6_9PELO</name>
<dbReference type="SMART" id="SM00317">
    <property type="entry name" value="SET"/>
    <property type="match status" value="1"/>
</dbReference>
<evidence type="ECO:0000256" key="4">
    <source>
        <dbReference type="ARBA" id="ARBA00022603"/>
    </source>
</evidence>
<evidence type="ECO:0000256" key="5">
    <source>
        <dbReference type="ARBA" id="ARBA00022691"/>
    </source>
</evidence>
<reference evidence="11" key="1">
    <citation type="submission" date="2020-10" db="EMBL/GenBank/DDBJ databases">
        <authorList>
            <person name="Kikuchi T."/>
        </authorList>
    </citation>
    <scope>NUCLEOTIDE SEQUENCE</scope>
    <source>
        <strain evidence="11">NKZ352</strain>
    </source>
</reference>
<organism evidence="11 12">
    <name type="scientific">Caenorhabditis auriculariae</name>
    <dbReference type="NCBI Taxonomy" id="2777116"/>
    <lineage>
        <taxon>Eukaryota</taxon>
        <taxon>Metazoa</taxon>
        <taxon>Ecdysozoa</taxon>
        <taxon>Nematoda</taxon>
        <taxon>Chromadorea</taxon>
        <taxon>Rhabditida</taxon>
        <taxon>Rhabditina</taxon>
        <taxon>Rhabditomorpha</taxon>
        <taxon>Rhabditoidea</taxon>
        <taxon>Rhabditidae</taxon>
        <taxon>Peloderinae</taxon>
        <taxon>Caenorhabditis</taxon>
    </lineage>
</organism>
<keyword evidence="7" id="KW-0175">Coiled coil</keyword>
<evidence type="ECO:0000313" key="11">
    <source>
        <dbReference type="EMBL" id="CAD6185758.1"/>
    </source>
</evidence>
<comment type="caution">
    <text evidence="11">The sequence shown here is derived from an EMBL/GenBank/DDBJ whole genome shotgun (WGS) entry which is preliminary data.</text>
</comment>
<dbReference type="Pfam" id="PF00856">
    <property type="entry name" value="SET"/>
    <property type="match status" value="1"/>
</dbReference>
<dbReference type="Gene3D" id="2.170.270.10">
    <property type="entry name" value="SET domain"/>
    <property type="match status" value="1"/>
</dbReference>
<evidence type="ECO:0000313" key="12">
    <source>
        <dbReference type="Proteomes" id="UP000835052"/>
    </source>
</evidence>
<evidence type="ECO:0008006" key="13">
    <source>
        <dbReference type="Google" id="ProtNLM"/>
    </source>
</evidence>
<dbReference type="SMART" id="SM00468">
    <property type="entry name" value="PreSET"/>
    <property type="match status" value="1"/>
</dbReference>
<dbReference type="EMBL" id="CAJGYM010000003">
    <property type="protein sequence ID" value="CAD6185758.1"/>
    <property type="molecule type" value="Genomic_DNA"/>
</dbReference>
<dbReference type="InterPro" id="IPR001214">
    <property type="entry name" value="SET_dom"/>
</dbReference>